<evidence type="ECO:0000313" key="8">
    <source>
        <dbReference type="EMBL" id="GAA6130989.1"/>
    </source>
</evidence>
<dbReference type="GO" id="GO:0019843">
    <property type="term" value="F:rRNA binding"/>
    <property type="evidence" value="ECO:0007669"/>
    <property type="project" value="UniProtKB-UniRule"/>
</dbReference>
<comment type="function">
    <text evidence="6 7">This protein binds to 23S rRNA in the presence of protein L20.</text>
</comment>
<dbReference type="HAMAP" id="MF_01363">
    <property type="entry name" value="Ribosomal_bL21"/>
    <property type="match status" value="1"/>
</dbReference>
<gene>
    <name evidence="6 8" type="primary">rplU</name>
    <name evidence="8" type="ORF">NBRC116187_13490</name>
    <name evidence="9" type="ORF">SAMN05216271_1603</name>
</gene>
<dbReference type="GO" id="GO:0005737">
    <property type="term" value="C:cytoplasm"/>
    <property type="evidence" value="ECO:0007669"/>
    <property type="project" value="UniProtKB-ARBA"/>
</dbReference>
<evidence type="ECO:0000256" key="7">
    <source>
        <dbReference type="RuleBase" id="RU000562"/>
    </source>
</evidence>
<evidence type="ECO:0000313" key="10">
    <source>
        <dbReference type="Proteomes" id="UP000243413"/>
    </source>
</evidence>
<evidence type="ECO:0000256" key="2">
    <source>
        <dbReference type="ARBA" id="ARBA00022730"/>
    </source>
</evidence>
<reference evidence="10" key="2">
    <citation type="submission" date="2016-10" db="EMBL/GenBank/DDBJ databases">
        <authorList>
            <person name="Varghese N."/>
            <person name="Submissions S."/>
        </authorList>
    </citation>
    <scope>NUCLEOTIDE SEQUENCE [LARGE SCALE GENOMIC DNA]</scope>
    <source>
        <strain evidence="10">JCM 14963</strain>
    </source>
</reference>
<dbReference type="InterPro" id="IPR036164">
    <property type="entry name" value="bL21-like_sf"/>
</dbReference>
<sequence>MPATNDSNQALGEQDYGESNMYAVIVTGGKQYKVAEGEFLKVEKLDVETGASIEFDKVLLVADGDDVKIGAPVVAGAKVTAEISAHGRGDKVRIIKFRRRKHHMKRQGHRQWYTEIKITGISA</sequence>
<evidence type="ECO:0000313" key="9">
    <source>
        <dbReference type="EMBL" id="SDS29466.1"/>
    </source>
</evidence>
<dbReference type="PROSITE" id="PS01169">
    <property type="entry name" value="RIBOSOMAL_L21"/>
    <property type="match status" value="1"/>
</dbReference>
<keyword evidence="4 6" id="KW-0689">Ribosomal protein</keyword>
<dbReference type="GO" id="GO:0005840">
    <property type="term" value="C:ribosome"/>
    <property type="evidence" value="ECO:0007669"/>
    <property type="project" value="UniProtKB-KW"/>
</dbReference>
<accession>A0A1H1R1I1</accession>
<dbReference type="InterPro" id="IPR028909">
    <property type="entry name" value="bL21-like"/>
</dbReference>
<reference evidence="9" key="1">
    <citation type="submission" date="2016-10" db="EMBL/GenBank/DDBJ databases">
        <authorList>
            <person name="de Groot N.N."/>
        </authorList>
    </citation>
    <scope>NUCLEOTIDE SEQUENCE [LARGE SCALE GENOMIC DNA]</scope>
    <source>
        <strain evidence="9">JCM 14963</strain>
    </source>
</reference>
<evidence type="ECO:0000256" key="5">
    <source>
        <dbReference type="ARBA" id="ARBA00023274"/>
    </source>
</evidence>
<dbReference type="AlphaFoldDB" id="A0A1H1R1I1"/>
<keyword evidence="11" id="KW-1185">Reference proteome</keyword>
<name>A0A1H1R1I1_9GAMM</name>
<organism evidence="9 10">
    <name type="scientific">Halopseudomonas sabulinigri</name>
    <dbReference type="NCBI Taxonomy" id="472181"/>
    <lineage>
        <taxon>Bacteria</taxon>
        <taxon>Pseudomonadati</taxon>
        <taxon>Pseudomonadota</taxon>
        <taxon>Gammaproteobacteria</taxon>
        <taxon>Pseudomonadales</taxon>
        <taxon>Pseudomonadaceae</taxon>
        <taxon>Halopseudomonas</taxon>
    </lineage>
</organism>
<dbReference type="PANTHER" id="PTHR21349">
    <property type="entry name" value="50S RIBOSOMAL PROTEIN L21"/>
    <property type="match status" value="1"/>
</dbReference>
<evidence type="ECO:0000313" key="11">
    <source>
        <dbReference type="Proteomes" id="UP001486808"/>
    </source>
</evidence>
<dbReference type="GO" id="GO:1990904">
    <property type="term" value="C:ribonucleoprotein complex"/>
    <property type="evidence" value="ECO:0007669"/>
    <property type="project" value="UniProtKB-KW"/>
</dbReference>
<reference evidence="8 11" key="3">
    <citation type="submission" date="2024-04" db="EMBL/GenBank/DDBJ databases">
        <title>Draft genome sequence of Halopseudomonas sabulinigri NBRC 116187.</title>
        <authorList>
            <person name="Miyakawa T."/>
            <person name="Kusuya Y."/>
            <person name="Miura T."/>
        </authorList>
    </citation>
    <scope>NUCLEOTIDE SEQUENCE [LARGE SCALE GENOMIC DNA]</scope>
    <source>
        <strain evidence="8 11">4NH20-0042</strain>
    </source>
</reference>
<dbReference type="EMBL" id="LT629763">
    <property type="protein sequence ID" value="SDS29466.1"/>
    <property type="molecule type" value="Genomic_DNA"/>
</dbReference>
<dbReference type="Proteomes" id="UP000243413">
    <property type="component" value="Chromosome I"/>
</dbReference>
<dbReference type="Pfam" id="PF00829">
    <property type="entry name" value="Ribosomal_L21p"/>
    <property type="match status" value="1"/>
</dbReference>
<evidence type="ECO:0000256" key="4">
    <source>
        <dbReference type="ARBA" id="ARBA00022980"/>
    </source>
</evidence>
<evidence type="ECO:0000256" key="6">
    <source>
        <dbReference type="HAMAP-Rule" id="MF_01363"/>
    </source>
</evidence>
<dbReference type="Proteomes" id="UP001486808">
    <property type="component" value="Unassembled WGS sequence"/>
</dbReference>
<dbReference type="GO" id="GO:0006412">
    <property type="term" value="P:translation"/>
    <property type="evidence" value="ECO:0007669"/>
    <property type="project" value="UniProtKB-UniRule"/>
</dbReference>
<dbReference type="GO" id="GO:0003735">
    <property type="term" value="F:structural constituent of ribosome"/>
    <property type="evidence" value="ECO:0007669"/>
    <property type="project" value="InterPro"/>
</dbReference>
<comment type="subunit">
    <text evidence="6">Part of the 50S ribosomal subunit. Contacts protein L20.</text>
</comment>
<dbReference type="EMBL" id="BAABWD010000001">
    <property type="protein sequence ID" value="GAA6130989.1"/>
    <property type="molecule type" value="Genomic_DNA"/>
</dbReference>
<dbReference type="NCBIfam" id="TIGR00061">
    <property type="entry name" value="L21"/>
    <property type="match status" value="1"/>
</dbReference>
<dbReference type="PANTHER" id="PTHR21349:SF0">
    <property type="entry name" value="LARGE RIBOSOMAL SUBUNIT PROTEIN BL21M"/>
    <property type="match status" value="1"/>
</dbReference>
<evidence type="ECO:0000256" key="3">
    <source>
        <dbReference type="ARBA" id="ARBA00022884"/>
    </source>
</evidence>
<protein>
    <recommendedName>
        <fullName evidence="6">Large ribosomal subunit protein bL21</fullName>
    </recommendedName>
</protein>
<keyword evidence="5 6" id="KW-0687">Ribonucleoprotein</keyword>
<keyword evidence="3 6" id="KW-0694">RNA-binding</keyword>
<dbReference type="SUPFAM" id="SSF141091">
    <property type="entry name" value="L21p-like"/>
    <property type="match status" value="1"/>
</dbReference>
<proteinExistence type="inferred from homology"/>
<dbReference type="InterPro" id="IPR001787">
    <property type="entry name" value="Ribosomal_bL21"/>
</dbReference>
<dbReference type="STRING" id="472181.SAMN05216271_1603"/>
<evidence type="ECO:0000256" key="1">
    <source>
        <dbReference type="ARBA" id="ARBA00008563"/>
    </source>
</evidence>
<comment type="similarity">
    <text evidence="1 6 7">Belongs to the bacterial ribosomal protein bL21 family.</text>
</comment>
<dbReference type="InterPro" id="IPR018258">
    <property type="entry name" value="Ribosomal_bL21_CS"/>
</dbReference>
<keyword evidence="2 6" id="KW-0699">rRNA-binding</keyword>